<dbReference type="Proteomes" id="UP000828390">
    <property type="component" value="Unassembled WGS sequence"/>
</dbReference>
<reference evidence="1" key="2">
    <citation type="submission" date="2020-11" db="EMBL/GenBank/DDBJ databases">
        <authorList>
            <person name="McCartney M.A."/>
            <person name="Auch B."/>
            <person name="Kono T."/>
            <person name="Mallez S."/>
            <person name="Becker A."/>
            <person name="Gohl D.M."/>
            <person name="Silverstein K.A.T."/>
            <person name="Koren S."/>
            <person name="Bechman K.B."/>
            <person name="Herman A."/>
            <person name="Abrahante J.E."/>
            <person name="Garbe J."/>
        </authorList>
    </citation>
    <scope>NUCLEOTIDE SEQUENCE</scope>
    <source>
        <strain evidence="1">Duluth1</strain>
        <tissue evidence="1">Whole animal</tissue>
    </source>
</reference>
<keyword evidence="2" id="KW-1185">Reference proteome</keyword>
<accession>A0A9D3Y3C9</accession>
<gene>
    <name evidence="1" type="ORF">DPMN_194415</name>
</gene>
<proteinExistence type="predicted"/>
<reference evidence="1" key="1">
    <citation type="journal article" date="2019" name="bioRxiv">
        <title>The Genome of the Zebra Mussel, Dreissena polymorpha: A Resource for Invasive Species Research.</title>
        <authorList>
            <person name="McCartney M.A."/>
            <person name="Auch B."/>
            <person name="Kono T."/>
            <person name="Mallez S."/>
            <person name="Zhang Y."/>
            <person name="Obille A."/>
            <person name="Becker A."/>
            <person name="Abrahante J.E."/>
            <person name="Garbe J."/>
            <person name="Badalamenti J.P."/>
            <person name="Herman A."/>
            <person name="Mangelson H."/>
            <person name="Liachko I."/>
            <person name="Sullivan S."/>
            <person name="Sone E.D."/>
            <person name="Koren S."/>
            <person name="Silverstein K.A.T."/>
            <person name="Beckman K.B."/>
            <person name="Gohl D.M."/>
        </authorList>
    </citation>
    <scope>NUCLEOTIDE SEQUENCE</scope>
    <source>
        <strain evidence="1">Duluth1</strain>
        <tissue evidence="1">Whole animal</tissue>
    </source>
</reference>
<protein>
    <submittedName>
        <fullName evidence="1">Uncharacterized protein</fullName>
    </submittedName>
</protein>
<evidence type="ECO:0000313" key="2">
    <source>
        <dbReference type="Proteomes" id="UP000828390"/>
    </source>
</evidence>
<dbReference type="AlphaFoldDB" id="A0A9D3Y3C9"/>
<name>A0A9D3Y3C9_DREPO</name>
<comment type="caution">
    <text evidence="1">The sequence shown here is derived from an EMBL/GenBank/DDBJ whole genome shotgun (WGS) entry which is preliminary data.</text>
</comment>
<dbReference type="EMBL" id="JAIWYP010000042">
    <property type="protein sequence ID" value="KAH3691187.1"/>
    <property type="molecule type" value="Genomic_DNA"/>
</dbReference>
<evidence type="ECO:0000313" key="1">
    <source>
        <dbReference type="EMBL" id="KAH3691187.1"/>
    </source>
</evidence>
<organism evidence="1 2">
    <name type="scientific">Dreissena polymorpha</name>
    <name type="common">Zebra mussel</name>
    <name type="synonym">Mytilus polymorpha</name>
    <dbReference type="NCBI Taxonomy" id="45954"/>
    <lineage>
        <taxon>Eukaryota</taxon>
        <taxon>Metazoa</taxon>
        <taxon>Spiralia</taxon>
        <taxon>Lophotrochozoa</taxon>
        <taxon>Mollusca</taxon>
        <taxon>Bivalvia</taxon>
        <taxon>Autobranchia</taxon>
        <taxon>Heteroconchia</taxon>
        <taxon>Euheterodonta</taxon>
        <taxon>Imparidentia</taxon>
        <taxon>Neoheterodontei</taxon>
        <taxon>Myida</taxon>
        <taxon>Dreissenoidea</taxon>
        <taxon>Dreissenidae</taxon>
        <taxon>Dreissena</taxon>
    </lineage>
</organism>
<sequence length="65" mass="7346">MRSEKWRHRPIPRNRPPVFTALPVTGTNIFDCLKHATETLHTFSVTDSDDAVTCSARVPENALLK</sequence>